<keyword evidence="9" id="KW-1185">Reference proteome</keyword>
<evidence type="ECO:0000256" key="6">
    <source>
        <dbReference type="PROSITE-ProRule" id="PRU00201"/>
    </source>
</evidence>
<accession>A0A8C5GKH9</accession>
<sequence length="207" mass="24146">MVLTKGGRRMFPYCRYRLTGLDPNQLYSLILSIVPFGPDRYHWIGNNWKVLTELKHSCQGPCQAFSHHHEPYLGSVWMCGSVSFYKLKLTNHSQDMDEHIVLHSLHRYIPRLHVVPVSDKQVPSPDNCVTLGPETMTFIFPQTEFVTVTTYQNFQITQLKINHNPFAKGFREDGKNPRLQRLSKIEFFFFRQNCPALPYTDSKKLLT</sequence>
<dbReference type="Gene3D" id="2.60.40.820">
    <property type="entry name" value="Transcription factor, T-box"/>
    <property type="match status" value="1"/>
</dbReference>
<dbReference type="AlphaFoldDB" id="A0A8C5GKH9"/>
<comment type="caution">
    <text evidence="6">Lacks conserved residue(s) required for the propagation of feature annotation.</text>
</comment>
<evidence type="ECO:0000256" key="3">
    <source>
        <dbReference type="ARBA" id="ARBA00023125"/>
    </source>
</evidence>
<evidence type="ECO:0000256" key="2">
    <source>
        <dbReference type="ARBA" id="ARBA00023015"/>
    </source>
</evidence>
<keyword evidence="5 6" id="KW-0539">Nucleus</keyword>
<dbReference type="SMART" id="SM00425">
    <property type="entry name" value="TBOX"/>
    <property type="match status" value="1"/>
</dbReference>
<proteinExistence type="predicted"/>
<evidence type="ECO:0000259" key="7">
    <source>
        <dbReference type="PROSITE" id="PS50252"/>
    </source>
</evidence>
<dbReference type="PROSITE" id="PS50252">
    <property type="entry name" value="TBOX_3"/>
    <property type="match status" value="1"/>
</dbReference>
<dbReference type="GO" id="GO:0045893">
    <property type="term" value="P:positive regulation of DNA-templated transcription"/>
    <property type="evidence" value="ECO:0007669"/>
    <property type="project" value="InterPro"/>
</dbReference>
<dbReference type="SUPFAM" id="SSF49417">
    <property type="entry name" value="p53-like transcription factors"/>
    <property type="match status" value="1"/>
</dbReference>
<reference evidence="8" key="3">
    <citation type="submission" date="2025-09" db="UniProtKB">
        <authorList>
            <consortium name="Ensembl"/>
        </authorList>
    </citation>
    <scope>IDENTIFICATION</scope>
</reference>
<feature type="domain" description="T-box" evidence="7">
    <location>
        <begin position="1"/>
        <end position="172"/>
    </location>
</feature>
<evidence type="ECO:0000256" key="1">
    <source>
        <dbReference type="ARBA" id="ARBA00022473"/>
    </source>
</evidence>
<reference evidence="8" key="1">
    <citation type="submission" date="2020-06" db="EMBL/GenBank/DDBJ databases">
        <authorList>
            <consortium name="Wellcome Sanger Institute Data Sharing"/>
        </authorList>
    </citation>
    <scope>NUCLEOTIDE SEQUENCE [LARGE SCALE GENOMIC DNA]</scope>
</reference>
<dbReference type="PANTHER" id="PTHR11267">
    <property type="entry name" value="T-BOX PROTEIN-RELATED"/>
    <property type="match status" value="1"/>
</dbReference>
<dbReference type="GO" id="GO:0001708">
    <property type="term" value="P:cell fate specification"/>
    <property type="evidence" value="ECO:0007669"/>
    <property type="project" value="TreeGrafter"/>
</dbReference>
<organism evidence="8 9">
    <name type="scientific">Gouania willdenowi</name>
    <name type="common">Blunt-snouted clingfish</name>
    <name type="synonym">Lepadogaster willdenowi</name>
    <dbReference type="NCBI Taxonomy" id="441366"/>
    <lineage>
        <taxon>Eukaryota</taxon>
        <taxon>Metazoa</taxon>
        <taxon>Chordata</taxon>
        <taxon>Craniata</taxon>
        <taxon>Vertebrata</taxon>
        <taxon>Euteleostomi</taxon>
        <taxon>Actinopterygii</taxon>
        <taxon>Neopterygii</taxon>
        <taxon>Teleostei</taxon>
        <taxon>Neoteleostei</taxon>
        <taxon>Acanthomorphata</taxon>
        <taxon>Ovalentaria</taxon>
        <taxon>Blenniimorphae</taxon>
        <taxon>Blenniiformes</taxon>
        <taxon>Gobiesocoidei</taxon>
        <taxon>Gobiesocidae</taxon>
        <taxon>Gobiesocinae</taxon>
        <taxon>Gouania</taxon>
    </lineage>
</organism>
<dbReference type="GO" id="GO:0000981">
    <property type="term" value="F:DNA-binding transcription factor activity, RNA polymerase II-specific"/>
    <property type="evidence" value="ECO:0007669"/>
    <property type="project" value="TreeGrafter"/>
</dbReference>
<keyword evidence="2" id="KW-0805">Transcription regulation</keyword>
<dbReference type="GO" id="GO:0000785">
    <property type="term" value="C:chromatin"/>
    <property type="evidence" value="ECO:0007669"/>
    <property type="project" value="TreeGrafter"/>
</dbReference>
<keyword evidence="1" id="KW-0217">Developmental protein</keyword>
<name>A0A8C5GKH9_GOUWI</name>
<dbReference type="Pfam" id="PF00907">
    <property type="entry name" value="T-box"/>
    <property type="match status" value="1"/>
</dbReference>
<dbReference type="PANTHER" id="PTHR11267:SF104">
    <property type="entry name" value="T-BOX TRANSCRIPTION FACTOR TBX1"/>
    <property type="match status" value="1"/>
</dbReference>
<keyword evidence="4" id="KW-0804">Transcription</keyword>
<dbReference type="InterPro" id="IPR046360">
    <property type="entry name" value="T-box_DNA-bd"/>
</dbReference>
<dbReference type="Proteomes" id="UP000694680">
    <property type="component" value="Chromosome 24"/>
</dbReference>
<protein>
    <recommendedName>
        <fullName evidence="7">T-box domain-containing protein</fullName>
    </recommendedName>
</protein>
<dbReference type="InterPro" id="IPR008967">
    <property type="entry name" value="p53-like_TF_DNA-bd_sf"/>
</dbReference>
<comment type="subcellular location">
    <subcellularLocation>
        <location evidence="6">Nucleus</location>
    </subcellularLocation>
</comment>
<dbReference type="Ensembl" id="ENSGWIT00000034126.1">
    <property type="protein sequence ID" value="ENSGWIP00000031331.1"/>
    <property type="gene ID" value="ENSGWIG00000016213.1"/>
</dbReference>
<keyword evidence="3 6" id="KW-0238">DNA-binding</keyword>
<evidence type="ECO:0000256" key="5">
    <source>
        <dbReference type="ARBA" id="ARBA00023242"/>
    </source>
</evidence>
<evidence type="ECO:0000313" key="9">
    <source>
        <dbReference type="Proteomes" id="UP000694680"/>
    </source>
</evidence>
<reference evidence="8" key="2">
    <citation type="submission" date="2025-08" db="UniProtKB">
        <authorList>
            <consortium name="Ensembl"/>
        </authorList>
    </citation>
    <scope>IDENTIFICATION</scope>
</reference>
<dbReference type="InterPro" id="IPR036960">
    <property type="entry name" value="T-box_sf"/>
</dbReference>
<evidence type="ECO:0000256" key="4">
    <source>
        <dbReference type="ARBA" id="ARBA00023163"/>
    </source>
</evidence>
<dbReference type="PRINTS" id="PR00937">
    <property type="entry name" value="TBOX"/>
</dbReference>
<dbReference type="InterPro" id="IPR001699">
    <property type="entry name" value="TF_T-box"/>
</dbReference>
<dbReference type="GO" id="GO:0005634">
    <property type="term" value="C:nucleus"/>
    <property type="evidence" value="ECO:0007669"/>
    <property type="project" value="UniProtKB-SubCell"/>
</dbReference>
<dbReference type="GO" id="GO:0000978">
    <property type="term" value="F:RNA polymerase II cis-regulatory region sequence-specific DNA binding"/>
    <property type="evidence" value="ECO:0007669"/>
    <property type="project" value="InterPro"/>
</dbReference>
<evidence type="ECO:0000313" key="8">
    <source>
        <dbReference type="Ensembl" id="ENSGWIP00000031331.1"/>
    </source>
</evidence>